<gene>
    <name evidence="7" type="ORF">GCM10022380_64070</name>
</gene>
<comment type="cofactor">
    <cofactor evidence="1 4">
        <name>(R)-lipoate</name>
        <dbReference type="ChEBI" id="CHEBI:83088"/>
    </cofactor>
</comment>
<dbReference type="Gene3D" id="2.40.50.100">
    <property type="match status" value="1"/>
</dbReference>
<keyword evidence="4" id="KW-0808">Transferase</keyword>
<proteinExistence type="inferred from homology"/>
<dbReference type="PANTHER" id="PTHR23151:SF90">
    <property type="entry name" value="DIHYDROLIPOYLLYSINE-RESIDUE ACETYLTRANSFERASE COMPONENT OF PYRUVATE DEHYDROGENASE COMPLEX, MITOCHONDRIAL-RELATED"/>
    <property type="match status" value="1"/>
</dbReference>
<evidence type="ECO:0000256" key="2">
    <source>
        <dbReference type="ARBA" id="ARBA00007317"/>
    </source>
</evidence>
<dbReference type="InterPro" id="IPR004167">
    <property type="entry name" value="PSBD"/>
</dbReference>
<dbReference type="InterPro" id="IPR003016">
    <property type="entry name" value="2-oxoA_DH_lipoyl-BS"/>
</dbReference>
<dbReference type="InterPro" id="IPR036625">
    <property type="entry name" value="E3-bd_dom_sf"/>
</dbReference>
<feature type="compositionally biased region" description="Pro residues" evidence="5">
    <location>
        <begin position="93"/>
        <end position="103"/>
    </location>
</feature>
<dbReference type="SUPFAM" id="SSF51230">
    <property type="entry name" value="Single hybrid motif"/>
    <property type="match status" value="1"/>
</dbReference>
<sequence>MKETPLVMPKMSMTMTEGTLVTWHKAEGDEVRAGEVVCEVATDKVDMEVEAPADGTLARIVAQPDDVVAVGEPIAYLATAAEDLLAGLFDGPAPEPEPEPVPAAPMRVAAESKPAPAAREPQPGPTSAAPARVTAEPAPAAAAPRRIAAESEPGPAAPTRVAAEPEPALAAPARVATAPTATPPRRVAAVPAARRVAAERGIDLATITPTGPAATIRLADLPPPAPRRSPRAVIARRMSASAQVPQFVVYRDLDVPARGDWTTVFLRALAGALRRHPELNAEWADGDVRRHDHVGVALAVDTGRGLLAPVLRDPDLDDGLAERVRDLVRRARAGKLTLAEMSGGTTTLSNLGGFGVDAFHALLSPPQATALAVGRVQEKVVPVPGGIGLSLRCTVGLTVDHRVGDGADAARLLASVQELLTL</sequence>
<comment type="caution">
    <text evidence="7">The sequence shown here is derived from an EMBL/GenBank/DDBJ whole genome shotgun (WGS) entry which is preliminary data.</text>
</comment>
<evidence type="ECO:0000259" key="6">
    <source>
        <dbReference type="PROSITE" id="PS50968"/>
    </source>
</evidence>
<dbReference type="PANTHER" id="PTHR23151">
    <property type="entry name" value="DIHYDROLIPOAMIDE ACETYL/SUCCINYL-TRANSFERASE-RELATED"/>
    <property type="match status" value="1"/>
</dbReference>
<reference evidence="8" key="1">
    <citation type="journal article" date="2019" name="Int. J. Syst. Evol. Microbiol.">
        <title>The Global Catalogue of Microorganisms (GCM) 10K type strain sequencing project: providing services to taxonomists for standard genome sequencing and annotation.</title>
        <authorList>
            <consortium name="The Broad Institute Genomics Platform"/>
            <consortium name="The Broad Institute Genome Sequencing Center for Infectious Disease"/>
            <person name="Wu L."/>
            <person name="Ma J."/>
        </authorList>
    </citation>
    <scope>NUCLEOTIDE SEQUENCE [LARGE SCALE GENOMIC DNA]</scope>
    <source>
        <strain evidence="8">JCM 17017</strain>
    </source>
</reference>
<dbReference type="CDD" id="cd06849">
    <property type="entry name" value="lipoyl_domain"/>
    <property type="match status" value="1"/>
</dbReference>
<dbReference type="SUPFAM" id="SSF52777">
    <property type="entry name" value="CoA-dependent acyltransferases"/>
    <property type="match status" value="1"/>
</dbReference>
<name>A0ABP7J7V8_9PSEU</name>
<organism evidence="7 8">
    <name type="scientific">Amycolatopsis tucumanensis</name>
    <dbReference type="NCBI Taxonomy" id="401106"/>
    <lineage>
        <taxon>Bacteria</taxon>
        <taxon>Bacillati</taxon>
        <taxon>Actinomycetota</taxon>
        <taxon>Actinomycetes</taxon>
        <taxon>Pseudonocardiales</taxon>
        <taxon>Pseudonocardiaceae</taxon>
        <taxon>Amycolatopsis</taxon>
    </lineage>
</organism>
<dbReference type="InterPro" id="IPR001078">
    <property type="entry name" value="2-oxoacid_DH_actylTfrase"/>
</dbReference>
<dbReference type="RefSeq" id="WP_237339278.1">
    <property type="nucleotide sequence ID" value="NZ_BAABCM010000011.1"/>
</dbReference>
<dbReference type="Pfam" id="PF00198">
    <property type="entry name" value="2-oxoacid_dh"/>
    <property type="match status" value="1"/>
</dbReference>
<dbReference type="SUPFAM" id="SSF47005">
    <property type="entry name" value="Peripheral subunit-binding domain of 2-oxo acid dehydrogenase complex"/>
    <property type="match status" value="1"/>
</dbReference>
<keyword evidence="3 4" id="KW-0450">Lipoyl</keyword>
<evidence type="ECO:0000256" key="1">
    <source>
        <dbReference type="ARBA" id="ARBA00001938"/>
    </source>
</evidence>
<dbReference type="Pfam" id="PF02817">
    <property type="entry name" value="E3_binding"/>
    <property type="match status" value="1"/>
</dbReference>
<feature type="compositionally biased region" description="Low complexity" evidence="5">
    <location>
        <begin position="128"/>
        <end position="153"/>
    </location>
</feature>
<feature type="compositionally biased region" description="Low complexity" evidence="5">
    <location>
        <begin position="160"/>
        <end position="187"/>
    </location>
</feature>
<feature type="domain" description="Lipoyl-binding" evidence="6">
    <location>
        <begin position="3"/>
        <end position="78"/>
    </location>
</feature>
<dbReference type="Gene3D" id="3.30.559.10">
    <property type="entry name" value="Chloramphenicol acetyltransferase-like domain"/>
    <property type="match status" value="1"/>
</dbReference>
<dbReference type="Pfam" id="PF00364">
    <property type="entry name" value="Biotin_lipoyl"/>
    <property type="match status" value="1"/>
</dbReference>
<dbReference type="Gene3D" id="4.10.320.10">
    <property type="entry name" value="E3-binding domain"/>
    <property type="match status" value="1"/>
</dbReference>
<dbReference type="InterPro" id="IPR000089">
    <property type="entry name" value="Biotin_lipoyl"/>
</dbReference>
<accession>A0ABP7J7V8</accession>
<comment type="similarity">
    <text evidence="2 4">Belongs to the 2-oxoacid dehydrogenase family.</text>
</comment>
<dbReference type="Proteomes" id="UP001501624">
    <property type="component" value="Unassembled WGS sequence"/>
</dbReference>
<evidence type="ECO:0000256" key="4">
    <source>
        <dbReference type="RuleBase" id="RU003423"/>
    </source>
</evidence>
<evidence type="ECO:0000313" key="7">
    <source>
        <dbReference type="EMBL" id="GAA3837107.1"/>
    </source>
</evidence>
<evidence type="ECO:0000256" key="3">
    <source>
        <dbReference type="ARBA" id="ARBA00022823"/>
    </source>
</evidence>
<dbReference type="EMBL" id="BAABCM010000011">
    <property type="protein sequence ID" value="GAA3837107.1"/>
    <property type="molecule type" value="Genomic_DNA"/>
</dbReference>
<dbReference type="InterPro" id="IPR045257">
    <property type="entry name" value="E2/Pdx1"/>
</dbReference>
<dbReference type="PROSITE" id="PS00189">
    <property type="entry name" value="LIPOYL"/>
    <property type="match status" value="1"/>
</dbReference>
<keyword evidence="8" id="KW-1185">Reference proteome</keyword>
<keyword evidence="4" id="KW-0012">Acyltransferase</keyword>
<evidence type="ECO:0000256" key="5">
    <source>
        <dbReference type="SAM" id="MobiDB-lite"/>
    </source>
</evidence>
<protein>
    <recommendedName>
        <fullName evidence="4">Dihydrolipoamide acetyltransferase component of pyruvate dehydrogenase complex</fullName>
        <ecNumber evidence="4">2.3.1.-</ecNumber>
    </recommendedName>
</protein>
<dbReference type="EC" id="2.3.1.-" evidence="4"/>
<feature type="region of interest" description="Disordered" evidence="5">
    <location>
        <begin position="88"/>
        <end position="187"/>
    </location>
</feature>
<dbReference type="PROSITE" id="PS50968">
    <property type="entry name" value="BIOTINYL_LIPOYL"/>
    <property type="match status" value="1"/>
</dbReference>
<evidence type="ECO:0000313" key="8">
    <source>
        <dbReference type="Proteomes" id="UP001501624"/>
    </source>
</evidence>
<dbReference type="InterPro" id="IPR023213">
    <property type="entry name" value="CAT-like_dom_sf"/>
</dbReference>
<dbReference type="InterPro" id="IPR011053">
    <property type="entry name" value="Single_hybrid_motif"/>
</dbReference>